<comment type="similarity">
    <text evidence="5 6">Belongs to the DEAD box helicase family.</text>
</comment>
<organism evidence="10 11">
    <name type="scientific">Enterovibrio nigricans DSM 22720</name>
    <dbReference type="NCBI Taxonomy" id="1121868"/>
    <lineage>
        <taxon>Bacteria</taxon>
        <taxon>Pseudomonadati</taxon>
        <taxon>Pseudomonadota</taxon>
        <taxon>Gammaproteobacteria</taxon>
        <taxon>Vibrionales</taxon>
        <taxon>Vibrionaceae</taxon>
        <taxon>Enterovibrio</taxon>
    </lineage>
</organism>
<dbReference type="SMART" id="SM00487">
    <property type="entry name" value="DEXDc"/>
    <property type="match status" value="1"/>
</dbReference>
<dbReference type="GO" id="GO:0005829">
    <property type="term" value="C:cytosol"/>
    <property type="evidence" value="ECO:0007669"/>
    <property type="project" value="TreeGrafter"/>
</dbReference>
<dbReference type="InterPro" id="IPR014001">
    <property type="entry name" value="Helicase_ATP-bd"/>
</dbReference>
<sequence length="453" mass="49683">MSVNAWMFAPILTLYSFVFVLHFDPCFTLMLSTPMSSQISQTFSSLGLESKIIDALPLKCKVPTSIQALATPVIIAKKDVLALAETGSGKTLAFGLPLLSMLLKSDEGSRALILVPTRELASQVSKVMDEVATPLSIKTVMLCGGVDKALQREALLLNPDVIIATPGRLRDLINDDAIHLAHVRHLVLDEADRLLDMGFWPDIKQILSSLPCERQTLMFSATLPDDLGALVAETLREPVMIKANAVNSVVERIEERLYLVNKGSKANVLIDQIKENKWPQVLVFIGARDNADALCKKLNKADITTSALHGDKSQVEREQALDAFKNKQTQVLVATDLLARGIHIDDLPVVINVELPSNPAVYVHRVGRTARAGQEGLAISLVSHGESEYLQSIRDLTQRGLPLAELEKFPVTDKPSSGDSKRAPRDKKANRRTAQKKSVKQFQGKAKPKRAKT</sequence>
<evidence type="ECO:0000256" key="3">
    <source>
        <dbReference type="ARBA" id="ARBA00022806"/>
    </source>
</evidence>
<dbReference type="InterPro" id="IPR001650">
    <property type="entry name" value="Helicase_C-like"/>
</dbReference>
<dbReference type="PROSITE" id="PS51192">
    <property type="entry name" value="HELICASE_ATP_BIND_1"/>
    <property type="match status" value="1"/>
</dbReference>
<evidence type="ECO:0000256" key="2">
    <source>
        <dbReference type="ARBA" id="ARBA00022801"/>
    </source>
</evidence>
<evidence type="ECO:0000313" key="10">
    <source>
        <dbReference type="EMBL" id="SKA52726.1"/>
    </source>
</evidence>
<evidence type="ECO:0000313" key="11">
    <source>
        <dbReference type="Proteomes" id="UP000190162"/>
    </source>
</evidence>
<dbReference type="PROSITE" id="PS51194">
    <property type="entry name" value="HELICASE_CTER"/>
    <property type="match status" value="1"/>
</dbReference>
<protein>
    <submittedName>
        <fullName evidence="10">Superfamily II DNA and RNA helicase</fullName>
    </submittedName>
</protein>
<proteinExistence type="inferred from homology"/>
<keyword evidence="3 6" id="KW-0347">Helicase</keyword>
<dbReference type="Pfam" id="PF00270">
    <property type="entry name" value="DEAD"/>
    <property type="match status" value="1"/>
</dbReference>
<evidence type="ECO:0000256" key="1">
    <source>
        <dbReference type="ARBA" id="ARBA00022741"/>
    </source>
</evidence>
<reference evidence="11" key="1">
    <citation type="submission" date="2017-02" db="EMBL/GenBank/DDBJ databases">
        <authorList>
            <person name="Varghese N."/>
            <person name="Submissions S."/>
        </authorList>
    </citation>
    <scope>NUCLEOTIDE SEQUENCE [LARGE SCALE GENOMIC DNA]</scope>
    <source>
        <strain evidence="11">DSM 22720</strain>
    </source>
</reference>
<dbReference type="InterPro" id="IPR027417">
    <property type="entry name" value="P-loop_NTPase"/>
</dbReference>
<dbReference type="Pfam" id="PF00271">
    <property type="entry name" value="Helicase_C"/>
    <property type="match status" value="1"/>
</dbReference>
<evidence type="ECO:0000259" key="8">
    <source>
        <dbReference type="PROSITE" id="PS51192"/>
    </source>
</evidence>
<evidence type="ECO:0000256" key="4">
    <source>
        <dbReference type="ARBA" id="ARBA00022840"/>
    </source>
</evidence>
<dbReference type="InterPro" id="IPR044742">
    <property type="entry name" value="DEAD/DEAH_RhlB"/>
</dbReference>
<dbReference type="Gene3D" id="3.40.50.300">
    <property type="entry name" value="P-loop containing nucleotide triphosphate hydrolases"/>
    <property type="match status" value="2"/>
</dbReference>
<evidence type="ECO:0000256" key="7">
    <source>
        <dbReference type="SAM" id="MobiDB-lite"/>
    </source>
</evidence>
<dbReference type="CDD" id="cd00268">
    <property type="entry name" value="DEADc"/>
    <property type="match status" value="1"/>
</dbReference>
<dbReference type="SMART" id="SM00490">
    <property type="entry name" value="HELICc"/>
    <property type="match status" value="1"/>
</dbReference>
<dbReference type="GO" id="GO:0016787">
    <property type="term" value="F:hydrolase activity"/>
    <property type="evidence" value="ECO:0007669"/>
    <property type="project" value="UniProtKB-KW"/>
</dbReference>
<dbReference type="GO" id="GO:0003724">
    <property type="term" value="F:RNA helicase activity"/>
    <property type="evidence" value="ECO:0007669"/>
    <property type="project" value="TreeGrafter"/>
</dbReference>
<dbReference type="CDD" id="cd18787">
    <property type="entry name" value="SF2_C_DEAD"/>
    <property type="match status" value="1"/>
</dbReference>
<keyword evidence="4 6" id="KW-0067">ATP-binding</keyword>
<dbReference type="GO" id="GO:0005524">
    <property type="term" value="F:ATP binding"/>
    <property type="evidence" value="ECO:0007669"/>
    <property type="project" value="UniProtKB-KW"/>
</dbReference>
<dbReference type="InterPro" id="IPR000629">
    <property type="entry name" value="RNA-helicase_DEAD-box_CS"/>
</dbReference>
<dbReference type="AlphaFoldDB" id="A0A1T4UJE2"/>
<evidence type="ECO:0000256" key="6">
    <source>
        <dbReference type="RuleBase" id="RU000492"/>
    </source>
</evidence>
<keyword evidence="11" id="KW-1185">Reference proteome</keyword>
<dbReference type="PROSITE" id="PS00039">
    <property type="entry name" value="DEAD_ATP_HELICASE"/>
    <property type="match status" value="1"/>
</dbReference>
<dbReference type="PANTHER" id="PTHR47959">
    <property type="entry name" value="ATP-DEPENDENT RNA HELICASE RHLE-RELATED"/>
    <property type="match status" value="1"/>
</dbReference>
<feature type="compositionally biased region" description="Basic residues" evidence="7">
    <location>
        <begin position="428"/>
        <end position="439"/>
    </location>
</feature>
<keyword evidence="2 6" id="KW-0378">Hydrolase</keyword>
<dbReference type="PANTHER" id="PTHR47959:SF2">
    <property type="entry name" value="ATP-DEPENDENT RNA HELICASE DEAD BOX FAMILY"/>
    <property type="match status" value="1"/>
</dbReference>
<dbReference type="GO" id="GO:0003676">
    <property type="term" value="F:nucleic acid binding"/>
    <property type="evidence" value="ECO:0007669"/>
    <property type="project" value="InterPro"/>
</dbReference>
<feature type="region of interest" description="Disordered" evidence="7">
    <location>
        <begin position="407"/>
        <end position="453"/>
    </location>
</feature>
<feature type="domain" description="Helicase C-terminal" evidence="9">
    <location>
        <begin position="265"/>
        <end position="417"/>
    </location>
</feature>
<name>A0A1T4UJE2_9GAMM</name>
<accession>A0A1T4UJE2</accession>
<evidence type="ECO:0000259" key="9">
    <source>
        <dbReference type="PROSITE" id="PS51194"/>
    </source>
</evidence>
<dbReference type="Proteomes" id="UP000190162">
    <property type="component" value="Unassembled WGS sequence"/>
</dbReference>
<evidence type="ECO:0000256" key="5">
    <source>
        <dbReference type="ARBA" id="ARBA00038437"/>
    </source>
</evidence>
<dbReference type="InterPro" id="IPR011545">
    <property type="entry name" value="DEAD/DEAH_box_helicase_dom"/>
</dbReference>
<dbReference type="InterPro" id="IPR050079">
    <property type="entry name" value="DEAD_box_RNA_helicase"/>
</dbReference>
<dbReference type="SUPFAM" id="SSF52540">
    <property type="entry name" value="P-loop containing nucleoside triphosphate hydrolases"/>
    <property type="match status" value="1"/>
</dbReference>
<feature type="domain" description="Helicase ATP-binding" evidence="8">
    <location>
        <begin position="71"/>
        <end position="241"/>
    </location>
</feature>
<dbReference type="EMBL" id="FUXU01000018">
    <property type="protein sequence ID" value="SKA52726.1"/>
    <property type="molecule type" value="Genomic_DNA"/>
</dbReference>
<gene>
    <name evidence="10" type="ORF">SAMN02745132_01866</name>
</gene>
<keyword evidence="1 6" id="KW-0547">Nucleotide-binding</keyword>